<keyword evidence="4 9" id="KW-0067">ATP-binding</keyword>
<feature type="short sequence motif" description="'HIGH' region" evidence="9">
    <location>
        <begin position="42"/>
        <end position="52"/>
    </location>
</feature>
<feature type="short sequence motif" description="'KMSKS' region" evidence="9">
    <location>
        <begin position="511"/>
        <end position="515"/>
    </location>
</feature>
<dbReference type="SUPFAM" id="SSF52374">
    <property type="entry name" value="Nucleotidylyl transferase"/>
    <property type="match status" value="1"/>
</dbReference>
<evidence type="ECO:0000259" key="12">
    <source>
        <dbReference type="Pfam" id="PF10458"/>
    </source>
</evidence>
<protein>
    <recommendedName>
        <fullName evidence="9">Valine--tRNA ligase</fullName>
        <ecNumber evidence="9">6.1.1.9</ecNumber>
    </recommendedName>
    <alternativeName>
        <fullName evidence="9">Valyl-tRNA synthetase</fullName>
        <shortName evidence="9">ValRS</shortName>
    </alternativeName>
</protein>
<dbReference type="InterPro" id="IPR001412">
    <property type="entry name" value="aa-tRNA-synth_I_CS"/>
</dbReference>
<dbReference type="GO" id="GO:0006438">
    <property type="term" value="P:valyl-tRNA aminoacylation"/>
    <property type="evidence" value="ECO:0007669"/>
    <property type="project" value="UniProtKB-UniRule"/>
</dbReference>
<dbReference type="Gene3D" id="1.10.730.10">
    <property type="entry name" value="Isoleucyl-tRNA Synthetase, Domain 1"/>
    <property type="match status" value="1"/>
</dbReference>
<dbReference type="NCBIfam" id="TIGR00422">
    <property type="entry name" value="valS"/>
    <property type="match status" value="1"/>
</dbReference>
<evidence type="ECO:0000256" key="3">
    <source>
        <dbReference type="ARBA" id="ARBA00022741"/>
    </source>
</evidence>
<dbReference type="GO" id="GO:0005524">
    <property type="term" value="F:ATP binding"/>
    <property type="evidence" value="ECO:0007669"/>
    <property type="project" value="UniProtKB-UniRule"/>
</dbReference>
<dbReference type="EMBL" id="AF533231">
    <property type="protein sequence ID" value="AAP31493.1"/>
    <property type="molecule type" value="Genomic_DNA"/>
</dbReference>
<evidence type="ECO:0000259" key="11">
    <source>
        <dbReference type="Pfam" id="PF08264"/>
    </source>
</evidence>
<evidence type="ECO:0000256" key="5">
    <source>
        <dbReference type="ARBA" id="ARBA00022917"/>
    </source>
</evidence>
<evidence type="ECO:0000256" key="8">
    <source>
        <dbReference type="ARBA" id="ARBA00047552"/>
    </source>
</evidence>
<comment type="subcellular location">
    <subcellularLocation>
        <location evidence="9">Cytoplasm</location>
    </subcellularLocation>
</comment>
<proteinExistence type="inferred from homology"/>
<dbReference type="SUPFAM" id="SSF47323">
    <property type="entry name" value="Anticodon-binding domain of a subclass of class I aminoacyl-tRNA synthetases"/>
    <property type="match status" value="1"/>
</dbReference>
<evidence type="ECO:0000256" key="6">
    <source>
        <dbReference type="ARBA" id="ARBA00023054"/>
    </source>
</evidence>
<dbReference type="Pfam" id="PF00133">
    <property type="entry name" value="tRNA-synt_1"/>
    <property type="match status" value="2"/>
</dbReference>
<dbReference type="InterPro" id="IPR037118">
    <property type="entry name" value="Val-tRNA_synth_C_sf"/>
</dbReference>
<comment type="subunit">
    <text evidence="9">Monomer.</text>
</comment>
<dbReference type="SUPFAM" id="SSF50677">
    <property type="entry name" value="ValRS/IleRS/LeuRS editing domain"/>
    <property type="match status" value="1"/>
</dbReference>
<dbReference type="InterPro" id="IPR002303">
    <property type="entry name" value="Valyl-tRNA_ligase"/>
</dbReference>
<dbReference type="PROSITE" id="PS00178">
    <property type="entry name" value="AA_TRNA_LIGASE_I"/>
    <property type="match status" value="1"/>
</dbReference>
<organism evidence="13">
    <name type="scientific">Western X phytoplasma</name>
    <dbReference type="NCBI Taxonomy" id="37704"/>
    <lineage>
        <taxon>Bacteria</taxon>
        <taxon>Bacillati</taxon>
        <taxon>Mycoplasmatota</taxon>
        <taxon>Mollicutes</taxon>
        <taxon>Acholeplasmatales</taxon>
        <taxon>Acholeplasmataceae</taxon>
        <taxon>Candidatus Phytoplasma</taxon>
        <taxon>16SrIII (X-disease group)</taxon>
    </lineage>
</organism>
<name>Q83VA2_9MOLU</name>
<dbReference type="InterPro" id="IPR010978">
    <property type="entry name" value="tRNA-bd_arm"/>
</dbReference>
<dbReference type="Gene3D" id="3.90.740.10">
    <property type="entry name" value="Valyl/Leucyl/Isoleucyl-tRNA synthetase, editing domain"/>
    <property type="match status" value="1"/>
</dbReference>
<reference evidence="13" key="1">
    <citation type="journal article" date="2003" name="FEMS Microbiol. Lett.">
        <title>Cosmid cloning and sample sequencing of the genome of the uncultivable mollicute, Western X-disease phytoplasma, using DNA purified by pulsed-field gel electrophoresis.</title>
        <authorList>
            <person name="Liefting L.W."/>
            <person name="Kirkpatrick B.C."/>
        </authorList>
    </citation>
    <scope>NUCLEOTIDE SEQUENCE</scope>
</reference>
<dbReference type="InterPro" id="IPR033705">
    <property type="entry name" value="Anticodon_Ia_Val"/>
</dbReference>
<dbReference type="PANTHER" id="PTHR11946">
    <property type="entry name" value="VALYL-TRNA SYNTHETASES"/>
    <property type="match status" value="1"/>
</dbReference>
<dbReference type="InterPro" id="IPR009080">
    <property type="entry name" value="tRNAsynth_Ia_anticodon-bd"/>
</dbReference>
<dbReference type="Gene3D" id="3.40.50.620">
    <property type="entry name" value="HUPs"/>
    <property type="match status" value="2"/>
</dbReference>
<sequence>MEQKYNFKLVENKRYAKWLEKGYFKTQNNPDKTPFTIVIPPPNITGKLHLGHAWNNTLQDIIIRRKKMLGFDVLFLPGMDHAGIATQSKIKQKLKEEGFAEQNLTKELFLKYAALWKDEYTKNIHTQWERLSLHLDYDYEKFTLDKDFSQVVEKVFIQLYDKKLIYRDYKIINWDPFTQSTISELEVNYQEVEGKLYYLRYYLVDDNANYVEVATTRPETIFADQTLTVHPDDERYQHLIGQKVVVPGTNAKIPIIADNYVEKGFGTGVLKVTPAHDLNDFQIAQRHDLQIVSCMNPNGTMNELAQEYDKMDRFDCREQLIQKLTAKKLVAKIEDYTHSVGFSSISGVVIEPRLSLQWFLKTKAISQSVLQEHQINFFPKRFLKTFNNWLENLEDWCISRQLWWGHPLPVWYKGDEINVQSQDPGDGFQRDPDVLDTWFSSALWPLCTLGWPNNNVELFQRRFPVDTLVTGYDILTFWVSKMALQSMNLIEKIPFKDVLLHGLIRDSQGHKMSKSKGNGVDPIDIIDKYGTDALRWFLTTNSSPGADLLYNETKIASSWNFINKIWNISRFIKLNINTDQTNFQAETLLLPEKFLLSQLSRLMEATNHLYDKYEFNIVGSLLYNFVWEDLANWHLEFLKIVLKEYDREVSLNSQKFALYILKITLQLLHPFIPFVTDAIYEEFAFTQPIINEQLPQINAVNSSSDDFLTFKNLIVKMRQFRQNYKITKTTLLSLYIEAPIEKLSEINTIKPVLKSFLMAFEIKTIHKLKQEQYEWLFFDKDTYVFMFKKDLQALKKNQSDNQSPQLLKKLLSEIKRSEKILNNPSFLEKASKVKIQEEQEKYKKYLSQYEKLIKNKDQEG</sequence>
<feature type="domain" description="Methionyl/Valyl/Leucyl/Isoleucyl-tRNA synthetase anticodon-binding" evidence="11">
    <location>
        <begin position="593"/>
        <end position="735"/>
    </location>
</feature>
<dbReference type="Gene3D" id="1.10.287.380">
    <property type="entry name" value="Valyl-tRNA synthetase, C-terminal domain"/>
    <property type="match status" value="1"/>
</dbReference>
<evidence type="ECO:0000256" key="7">
    <source>
        <dbReference type="ARBA" id="ARBA00023146"/>
    </source>
</evidence>
<dbReference type="Gene3D" id="2.170.220.10">
    <property type="match status" value="1"/>
</dbReference>
<comment type="domain">
    <text evidence="9">The C-terminal coiled-coil domain is crucial for aminoacylation activity.</text>
</comment>
<dbReference type="GO" id="GO:0005829">
    <property type="term" value="C:cytosol"/>
    <property type="evidence" value="ECO:0007669"/>
    <property type="project" value="TreeGrafter"/>
</dbReference>
<comment type="domain">
    <text evidence="9">ValRS has two distinct active sites: one for aminoacylation and one for editing. The misactivated threonine is translocated from the active site to the editing site.</text>
</comment>
<dbReference type="HAMAP" id="MF_02004">
    <property type="entry name" value="Val_tRNA_synth_type1"/>
    <property type="match status" value="1"/>
</dbReference>
<dbReference type="GO" id="GO:0002161">
    <property type="term" value="F:aminoacyl-tRNA deacylase activity"/>
    <property type="evidence" value="ECO:0007669"/>
    <property type="project" value="InterPro"/>
</dbReference>
<dbReference type="CDD" id="cd00817">
    <property type="entry name" value="ValRS_core"/>
    <property type="match status" value="1"/>
</dbReference>
<gene>
    <name evidence="9 13" type="primary">valS</name>
</gene>
<dbReference type="PANTHER" id="PTHR11946:SF93">
    <property type="entry name" value="VALINE--TRNA LIGASE, CHLOROPLASTIC_MITOCHONDRIAL 2"/>
    <property type="match status" value="1"/>
</dbReference>
<feature type="domain" description="Valyl-tRNA synthetase tRNA-binding arm" evidence="12">
    <location>
        <begin position="807"/>
        <end position="853"/>
    </location>
</feature>
<dbReference type="Pfam" id="PF10458">
    <property type="entry name" value="Val_tRNA-synt_C"/>
    <property type="match status" value="1"/>
</dbReference>
<keyword evidence="7 9" id="KW-0030">Aminoacyl-tRNA synthetase</keyword>
<comment type="similarity">
    <text evidence="9">Belongs to the class-I aminoacyl-tRNA synthetase family. ValS type 1 subfamily.</text>
</comment>
<dbReference type="NCBIfam" id="NF004349">
    <property type="entry name" value="PRK05729.1"/>
    <property type="match status" value="1"/>
</dbReference>
<feature type="domain" description="Aminoacyl-tRNA synthetase class Ia" evidence="10">
    <location>
        <begin position="14"/>
        <end position="420"/>
    </location>
</feature>
<evidence type="ECO:0000313" key="13">
    <source>
        <dbReference type="EMBL" id="AAP31493.1"/>
    </source>
</evidence>
<comment type="function">
    <text evidence="9">Catalyzes the attachment of valine to tRNA(Val). As ValRS can inadvertently accommodate and process structurally similar amino acids such as threonine, to avoid such errors, it has a 'posttransfer' editing activity that hydrolyzes mischarged Thr-tRNA(Val) in a tRNA-dependent manner.</text>
</comment>
<dbReference type="InterPro" id="IPR009008">
    <property type="entry name" value="Val/Leu/Ile-tRNA-synth_edit"/>
</dbReference>
<dbReference type="InterPro" id="IPR013155">
    <property type="entry name" value="M/V/L/I-tRNA-synth_anticd-bd"/>
</dbReference>
<feature type="binding site" evidence="9">
    <location>
        <position position="514"/>
    </location>
    <ligand>
        <name>ATP</name>
        <dbReference type="ChEBI" id="CHEBI:30616"/>
    </ligand>
</feature>
<evidence type="ECO:0000256" key="9">
    <source>
        <dbReference type="HAMAP-Rule" id="MF_02004"/>
    </source>
</evidence>
<feature type="domain" description="Aminoacyl-tRNA synthetase class Ia" evidence="10">
    <location>
        <begin position="422"/>
        <end position="548"/>
    </location>
</feature>
<dbReference type="PRINTS" id="PR00986">
    <property type="entry name" value="TRNASYNTHVAL"/>
</dbReference>
<evidence type="ECO:0000256" key="2">
    <source>
        <dbReference type="ARBA" id="ARBA00022598"/>
    </source>
</evidence>
<keyword evidence="2 9" id="KW-0436">Ligase</keyword>
<evidence type="ECO:0000259" key="10">
    <source>
        <dbReference type="Pfam" id="PF00133"/>
    </source>
</evidence>
<evidence type="ECO:0000256" key="4">
    <source>
        <dbReference type="ARBA" id="ARBA00022840"/>
    </source>
</evidence>
<dbReference type="AlphaFoldDB" id="Q83VA2"/>
<evidence type="ECO:0000256" key="1">
    <source>
        <dbReference type="ARBA" id="ARBA00022490"/>
    </source>
</evidence>
<dbReference type="GO" id="GO:0004832">
    <property type="term" value="F:valine-tRNA ligase activity"/>
    <property type="evidence" value="ECO:0007669"/>
    <property type="project" value="UniProtKB-UniRule"/>
</dbReference>
<dbReference type="Pfam" id="PF08264">
    <property type="entry name" value="Anticodon_1"/>
    <property type="match status" value="1"/>
</dbReference>
<dbReference type="InterPro" id="IPR014729">
    <property type="entry name" value="Rossmann-like_a/b/a_fold"/>
</dbReference>
<accession>Q83VA2</accession>
<dbReference type="InterPro" id="IPR002300">
    <property type="entry name" value="aa-tRNA-synth_Ia"/>
</dbReference>
<keyword evidence="3 9" id="KW-0547">Nucleotide-binding</keyword>
<keyword evidence="5 9" id="KW-0648">Protein biosynthesis</keyword>
<dbReference type="SUPFAM" id="SSF46589">
    <property type="entry name" value="tRNA-binding arm"/>
    <property type="match status" value="1"/>
</dbReference>
<dbReference type="InterPro" id="IPR019499">
    <property type="entry name" value="Val-tRNA_synth_tRNA-bd"/>
</dbReference>
<dbReference type="EC" id="6.1.1.9" evidence="9"/>
<keyword evidence="6 9" id="KW-0175">Coiled coil</keyword>
<comment type="catalytic activity">
    <reaction evidence="8 9">
        <text>tRNA(Val) + L-valine + ATP = L-valyl-tRNA(Val) + AMP + diphosphate</text>
        <dbReference type="Rhea" id="RHEA:10704"/>
        <dbReference type="Rhea" id="RHEA-COMP:9672"/>
        <dbReference type="Rhea" id="RHEA-COMP:9708"/>
        <dbReference type="ChEBI" id="CHEBI:30616"/>
        <dbReference type="ChEBI" id="CHEBI:33019"/>
        <dbReference type="ChEBI" id="CHEBI:57762"/>
        <dbReference type="ChEBI" id="CHEBI:78442"/>
        <dbReference type="ChEBI" id="CHEBI:78537"/>
        <dbReference type="ChEBI" id="CHEBI:456215"/>
        <dbReference type="EC" id="6.1.1.9"/>
    </reaction>
</comment>
<keyword evidence="1 9" id="KW-0963">Cytoplasm</keyword>
<dbReference type="CDD" id="cd07962">
    <property type="entry name" value="Anticodon_Ia_Val"/>
    <property type="match status" value="1"/>
</dbReference>